<comment type="subcellular location">
    <subcellularLocation>
        <location evidence="1">Cell inner membrane</location>
        <topology evidence="1">Single-pass membrane protein</topology>
    </subcellularLocation>
</comment>
<dbReference type="NCBIfam" id="TIGR02532">
    <property type="entry name" value="IV_pilin_GFxxxE"/>
    <property type="match status" value="1"/>
</dbReference>
<dbReference type="SUPFAM" id="SSF54523">
    <property type="entry name" value="Pili subunits"/>
    <property type="match status" value="1"/>
</dbReference>
<proteinExistence type="inferred from homology"/>
<dbReference type="AlphaFoldDB" id="A0A3E0H1Q7"/>
<dbReference type="Pfam" id="PF08334">
    <property type="entry name" value="T2SSG"/>
    <property type="match status" value="1"/>
</dbReference>
<dbReference type="PRINTS" id="PR00813">
    <property type="entry name" value="BCTERIALGSPG"/>
</dbReference>
<evidence type="ECO:0000256" key="5">
    <source>
        <dbReference type="ARBA" id="ARBA00022481"/>
    </source>
</evidence>
<evidence type="ECO:0000256" key="4">
    <source>
        <dbReference type="ARBA" id="ARBA00022475"/>
    </source>
</evidence>
<gene>
    <name evidence="12" type="ORF">DFR26_1970</name>
</gene>
<dbReference type="InterPro" id="IPR013545">
    <property type="entry name" value="T2SS_protein-GspG_C"/>
</dbReference>
<dbReference type="PROSITE" id="PS00409">
    <property type="entry name" value="PROKAR_NTER_METHYL"/>
    <property type="match status" value="1"/>
</dbReference>
<dbReference type="InterPro" id="IPR012902">
    <property type="entry name" value="N_methyl_site"/>
</dbReference>
<keyword evidence="7 10" id="KW-0812">Transmembrane</keyword>
<dbReference type="EMBL" id="QUNR01000004">
    <property type="protein sequence ID" value="REH36830.1"/>
    <property type="molecule type" value="Genomic_DNA"/>
</dbReference>
<dbReference type="InterPro" id="IPR010054">
    <property type="entry name" value="Type2_sec_GspG"/>
</dbReference>
<keyword evidence="6" id="KW-0997">Cell inner membrane</keyword>
<accession>A0A3E0H1Q7</accession>
<dbReference type="Proteomes" id="UP000256774">
    <property type="component" value="Unassembled WGS sequence"/>
</dbReference>
<evidence type="ECO:0000256" key="6">
    <source>
        <dbReference type="ARBA" id="ARBA00022519"/>
    </source>
</evidence>
<name>A0A3E0H1Q7_9GAMM</name>
<dbReference type="Gene3D" id="3.30.700.10">
    <property type="entry name" value="Glycoprotein, Type 4 Pilin"/>
    <property type="match status" value="1"/>
</dbReference>
<evidence type="ECO:0000256" key="3">
    <source>
        <dbReference type="ARBA" id="ARBA00020042"/>
    </source>
</evidence>
<comment type="caution">
    <text evidence="12">The sequence shown here is derived from an EMBL/GenBank/DDBJ whole genome shotgun (WGS) entry which is preliminary data.</text>
</comment>
<dbReference type="PANTHER" id="PTHR30093:SF44">
    <property type="entry name" value="TYPE II SECRETION SYSTEM CORE PROTEIN G"/>
    <property type="match status" value="1"/>
</dbReference>
<protein>
    <recommendedName>
        <fullName evidence="3">Type II secretion system core protein G</fullName>
    </recommendedName>
</protein>
<evidence type="ECO:0000256" key="8">
    <source>
        <dbReference type="ARBA" id="ARBA00022989"/>
    </source>
</evidence>
<keyword evidence="13" id="KW-1185">Reference proteome</keyword>
<keyword evidence="9 10" id="KW-0472">Membrane</keyword>
<evidence type="ECO:0000256" key="1">
    <source>
        <dbReference type="ARBA" id="ARBA00004377"/>
    </source>
</evidence>
<reference evidence="12 13" key="1">
    <citation type="submission" date="2018-08" db="EMBL/GenBank/DDBJ databases">
        <title>Genomic Encyclopedia of Type Strains, Phase IV (KMG-IV): sequencing the most valuable type-strain genomes for metagenomic binning, comparative biology and taxonomic classification.</title>
        <authorList>
            <person name="Goeker M."/>
        </authorList>
    </citation>
    <scope>NUCLEOTIDE SEQUENCE [LARGE SCALE GENOMIC DNA]</scope>
    <source>
        <strain evidence="12 13">DSM 26022</strain>
    </source>
</reference>
<dbReference type="PANTHER" id="PTHR30093">
    <property type="entry name" value="GENERAL SECRETION PATHWAY PROTEIN G"/>
    <property type="match status" value="1"/>
</dbReference>
<evidence type="ECO:0000256" key="10">
    <source>
        <dbReference type="SAM" id="Phobius"/>
    </source>
</evidence>
<keyword evidence="5" id="KW-0488">Methylation</keyword>
<organism evidence="12 13">
    <name type="scientific">Paraperlucidibaca baekdonensis</name>
    <dbReference type="NCBI Taxonomy" id="748120"/>
    <lineage>
        <taxon>Bacteria</taxon>
        <taxon>Pseudomonadati</taxon>
        <taxon>Pseudomonadota</taxon>
        <taxon>Gammaproteobacteria</taxon>
        <taxon>Moraxellales</taxon>
        <taxon>Moraxellaceae</taxon>
        <taxon>Paraperlucidibaca</taxon>
    </lineage>
</organism>
<feature type="domain" description="Type II secretion system protein GspG C-terminal" evidence="11">
    <location>
        <begin position="34"/>
        <end position="139"/>
    </location>
</feature>
<dbReference type="InterPro" id="IPR000983">
    <property type="entry name" value="Bac_GSPG_pilin"/>
</dbReference>
<evidence type="ECO:0000256" key="7">
    <source>
        <dbReference type="ARBA" id="ARBA00022692"/>
    </source>
</evidence>
<evidence type="ECO:0000313" key="12">
    <source>
        <dbReference type="EMBL" id="REH36830.1"/>
    </source>
</evidence>
<dbReference type="RefSeq" id="WP_116208778.1">
    <property type="nucleotide sequence ID" value="NZ_QUNR01000004.1"/>
</dbReference>
<evidence type="ECO:0000256" key="2">
    <source>
        <dbReference type="ARBA" id="ARBA00009984"/>
    </source>
</evidence>
<evidence type="ECO:0000313" key="13">
    <source>
        <dbReference type="Proteomes" id="UP000256774"/>
    </source>
</evidence>
<dbReference type="GO" id="GO:0005886">
    <property type="term" value="C:plasma membrane"/>
    <property type="evidence" value="ECO:0007669"/>
    <property type="project" value="UniProtKB-SubCell"/>
</dbReference>
<sequence length="141" mass="15227">MRARRVSAQAGFTLIEVMVVVAIIGILALIIVPNVVGKDDQARVTSTKASLSAVANALELYKLDNYRYPSSEAGLDALVNRSPEARVFPDGGYLRRPPVDSWENPVQYISPGSDGKPYDLYSLGADNAEGGEGYAADIYFE</sequence>
<evidence type="ECO:0000256" key="9">
    <source>
        <dbReference type="ARBA" id="ARBA00023136"/>
    </source>
</evidence>
<evidence type="ECO:0000259" key="11">
    <source>
        <dbReference type="Pfam" id="PF08334"/>
    </source>
</evidence>
<keyword evidence="8 10" id="KW-1133">Transmembrane helix</keyword>
<dbReference type="InterPro" id="IPR045584">
    <property type="entry name" value="Pilin-like"/>
</dbReference>
<keyword evidence="4" id="KW-1003">Cell membrane</keyword>
<dbReference type="GO" id="GO:0015628">
    <property type="term" value="P:protein secretion by the type II secretion system"/>
    <property type="evidence" value="ECO:0007669"/>
    <property type="project" value="InterPro"/>
</dbReference>
<comment type="similarity">
    <text evidence="2">Belongs to the GSP G family.</text>
</comment>
<dbReference type="GO" id="GO:0015627">
    <property type="term" value="C:type II protein secretion system complex"/>
    <property type="evidence" value="ECO:0007669"/>
    <property type="project" value="InterPro"/>
</dbReference>
<dbReference type="OrthoDB" id="9795612at2"/>
<feature type="transmembrane region" description="Helical" evidence="10">
    <location>
        <begin position="12"/>
        <end position="32"/>
    </location>
</feature>
<dbReference type="NCBIfam" id="TIGR01710">
    <property type="entry name" value="typeII_sec_gspG"/>
    <property type="match status" value="1"/>
</dbReference>
<dbReference type="Pfam" id="PF07963">
    <property type="entry name" value="N_methyl"/>
    <property type="match status" value="1"/>
</dbReference>